<accession>A0A248LPE1</accession>
<keyword evidence="4 6" id="KW-1133">Transmembrane helix</keyword>
<dbReference type="Proteomes" id="UP000197424">
    <property type="component" value="Chromosome"/>
</dbReference>
<name>A0A248LPE1_9NEIS</name>
<dbReference type="Pfam" id="PF03899">
    <property type="entry name" value="ATP-synt_I"/>
    <property type="match status" value="1"/>
</dbReference>
<evidence type="ECO:0000256" key="4">
    <source>
        <dbReference type="ARBA" id="ARBA00022989"/>
    </source>
</evidence>
<feature type="transmembrane region" description="Helical" evidence="6">
    <location>
        <begin position="76"/>
        <end position="93"/>
    </location>
</feature>
<comment type="subcellular location">
    <subcellularLocation>
        <location evidence="1">Cell membrane</location>
        <topology evidence="1">Multi-pass membrane protein</topology>
    </subcellularLocation>
</comment>
<evidence type="ECO:0000256" key="5">
    <source>
        <dbReference type="ARBA" id="ARBA00023136"/>
    </source>
</evidence>
<keyword evidence="2" id="KW-1003">Cell membrane</keyword>
<evidence type="ECO:0000313" key="9">
    <source>
        <dbReference type="Proteomes" id="UP000197424"/>
    </source>
</evidence>
<sequence>MITKRVGHVIRLQVGLTVLAALVAAGMAQDAMHAGLSALLGGAIVVMGALVYIGVAFARKRAAPGVLVRRHFRAEALKMIVTAFLFVAIMLFFKSVSAGALLGGFAAAQSAYWLGLLSK</sequence>
<keyword evidence="5 6" id="KW-0472">Membrane</keyword>
<dbReference type="EMBL" id="CP022115">
    <property type="protein sequence ID" value="ASJ26023.1"/>
    <property type="molecule type" value="Genomic_DNA"/>
</dbReference>
<gene>
    <name evidence="8" type="ORF">LH440_11225</name>
    <name evidence="7" type="ORF">LHGZ1_3192</name>
</gene>
<dbReference type="OrthoDB" id="8596065at2"/>
<dbReference type="Proteomes" id="UP001200247">
    <property type="component" value="Unassembled WGS sequence"/>
</dbReference>
<evidence type="ECO:0000313" key="8">
    <source>
        <dbReference type="EMBL" id="MCG9026458.1"/>
    </source>
</evidence>
<reference evidence="8 10" key="4">
    <citation type="submission" date="2021-10" db="EMBL/GenBank/DDBJ databases">
        <title>Whole-genome sequencing analysis of Laribacter hongkongensis: virulence gene profiles, carbohydrate-active enzyme prediction, and antimicrobial resistance characterization.</title>
        <authorList>
            <person name="Yuan P."/>
            <person name="Zhan Y."/>
            <person name="Chen D."/>
        </authorList>
    </citation>
    <scope>NUCLEOTIDE SEQUENCE [LARGE SCALE GENOMIC DNA]</scope>
    <source>
        <strain evidence="8 10">W67</strain>
    </source>
</reference>
<evidence type="ECO:0000313" key="10">
    <source>
        <dbReference type="Proteomes" id="UP001200247"/>
    </source>
</evidence>
<dbReference type="RefSeq" id="WP_088861660.1">
    <property type="nucleotide sequence ID" value="NZ_CP022115.1"/>
</dbReference>
<reference evidence="7" key="3">
    <citation type="submission" date="2017-06" db="EMBL/GenBank/DDBJ databases">
        <authorList>
            <person name="Kim H.J."/>
            <person name="Triplett B.A."/>
        </authorList>
    </citation>
    <scope>NUCLEOTIDE SEQUENCE</scope>
    <source>
        <strain evidence="7">HLGZ1</strain>
    </source>
</reference>
<dbReference type="InterPro" id="IPR005598">
    <property type="entry name" value="ATP_synth_I"/>
</dbReference>
<evidence type="ECO:0000256" key="1">
    <source>
        <dbReference type="ARBA" id="ARBA00004651"/>
    </source>
</evidence>
<organism evidence="7 9">
    <name type="scientific">Laribacter hongkongensis</name>
    <dbReference type="NCBI Taxonomy" id="168471"/>
    <lineage>
        <taxon>Bacteria</taxon>
        <taxon>Pseudomonadati</taxon>
        <taxon>Pseudomonadota</taxon>
        <taxon>Betaproteobacteria</taxon>
        <taxon>Neisseriales</taxon>
        <taxon>Aquaspirillaceae</taxon>
        <taxon>Laribacter</taxon>
    </lineage>
</organism>
<evidence type="ECO:0000313" key="7">
    <source>
        <dbReference type="EMBL" id="ASJ26023.1"/>
    </source>
</evidence>
<dbReference type="GO" id="GO:0005886">
    <property type="term" value="C:plasma membrane"/>
    <property type="evidence" value="ECO:0007669"/>
    <property type="project" value="UniProtKB-SubCell"/>
</dbReference>
<keyword evidence="3 6" id="KW-0812">Transmembrane</keyword>
<reference evidence="9" key="2">
    <citation type="submission" date="2017-06" db="EMBL/GenBank/DDBJ databases">
        <title>Whole genome sequence of Laribacter hongkongensis LHGZ1.</title>
        <authorList>
            <person name="Chen D."/>
            <person name="Wu H."/>
            <person name="Chen J."/>
        </authorList>
    </citation>
    <scope>NUCLEOTIDE SEQUENCE [LARGE SCALE GENOMIC DNA]</scope>
    <source>
        <strain evidence="9">LHGZ1</strain>
    </source>
</reference>
<protein>
    <submittedName>
        <fullName evidence="8">ATP synthase subunit I</fullName>
    </submittedName>
</protein>
<dbReference type="EMBL" id="JAJAXM010000020">
    <property type="protein sequence ID" value="MCG9026458.1"/>
    <property type="molecule type" value="Genomic_DNA"/>
</dbReference>
<proteinExistence type="predicted"/>
<evidence type="ECO:0000256" key="2">
    <source>
        <dbReference type="ARBA" id="ARBA00022475"/>
    </source>
</evidence>
<reference evidence="7" key="1">
    <citation type="journal article" date="2017" name="J. Antimicrob. Chemother.">
        <title>Emergence and genomic analysis of MDR Laribacter hongkongensis strain HLGZ1 from Guangzhou, China.</title>
        <authorList>
            <person name="Wu H.K."/>
            <person name="Chen J.H."/>
            <person name="Yang L."/>
            <person name="Li A.R."/>
            <person name="Su D.H."/>
            <person name="Lin Y.P."/>
            <person name="Chen D.Q."/>
        </authorList>
    </citation>
    <scope>NUCLEOTIDE SEQUENCE</scope>
    <source>
        <strain evidence="7">HLGZ1</strain>
    </source>
</reference>
<dbReference type="AlphaFoldDB" id="A0A248LPE1"/>
<evidence type="ECO:0000256" key="6">
    <source>
        <dbReference type="SAM" id="Phobius"/>
    </source>
</evidence>
<evidence type="ECO:0000256" key="3">
    <source>
        <dbReference type="ARBA" id="ARBA00022692"/>
    </source>
</evidence>
<feature type="transmembrane region" description="Helical" evidence="6">
    <location>
        <begin position="38"/>
        <end position="55"/>
    </location>
</feature>